<dbReference type="EMBL" id="UASO01000005">
    <property type="protein sequence ID" value="SQC86157.1"/>
    <property type="molecule type" value="Genomic_DNA"/>
</dbReference>
<evidence type="ECO:0000313" key="3">
    <source>
        <dbReference type="Proteomes" id="UP000250675"/>
    </source>
</evidence>
<evidence type="ECO:0000313" key="2">
    <source>
        <dbReference type="EMBL" id="TYL81138.1"/>
    </source>
</evidence>
<reference evidence="2 4" key="2">
    <citation type="submission" date="2019-08" db="EMBL/GenBank/DDBJ databases">
        <title>Phenotypic and genetic characterization of extended-spectrum b-lactamase-producing hypermucoviscous Klebsiella pneumoniae from Chile.</title>
        <authorList>
            <person name="Morales-Leon F."/>
            <person name="Caro C."/>
            <person name="Opazo-Capurro A."/>
            <person name="Lincopan N."/>
            <person name="Dominguez-Yevenes M."/>
            <person name="Lima C."/>
            <person name="Bello-Toledo H."/>
            <person name="Gonzalez-Rocha G."/>
        </authorList>
    </citation>
    <scope>NUCLEOTIDE SEQUENCE [LARGE SCALE GENOMIC DNA]</scope>
    <source>
        <strain evidence="2 4">UCO-494</strain>
    </source>
</reference>
<reference evidence="1 3" key="1">
    <citation type="submission" date="2018-06" db="EMBL/GenBank/DDBJ databases">
        <authorList>
            <consortium name="Pathogen Informatics"/>
            <person name="Doyle S."/>
        </authorList>
    </citation>
    <scope>NUCLEOTIDE SEQUENCE [LARGE SCALE GENOMIC DNA]</scope>
    <source>
        <strain evidence="1 3">NCTC9645</strain>
    </source>
</reference>
<dbReference type="Proteomes" id="UP000322977">
    <property type="component" value="Unassembled WGS sequence"/>
</dbReference>
<dbReference type="Proteomes" id="UP000250675">
    <property type="component" value="Unassembled WGS sequence"/>
</dbReference>
<gene>
    <name evidence="2" type="ORF">FXN67_07025</name>
    <name evidence="1" type="ORF">NCTC9645_04229</name>
</gene>
<accession>A0A0S3FHG1</accession>
<dbReference type="AlphaFoldDB" id="A0A0S3FHG1"/>
<sequence>MALIGQTLPSLLDVYSRTDKNGRIAKIVEQLAKSNDVITDAIYVPCNDGSKHKTTIRAGIPEPVWRRYNQGVQPTKTQTVPVTDTTGMLYDLGFVDKDLADRSGNADSFRVSENMGKLQGFNNKVSRYTFYGNTDAEPEAFMGLAPRFNTLSTSKAASAENVFSAGGSGSTNTSIWFMSWGENTAHMIYPEGMVAGFQHQDLGNDLVSDANGGQFLAYRDEFKWHLGLSVRDWRSISRICNIDVTTLTKDAATGADLISMMVDAYYARDVAMLGDGKEVIYCNKTIHAWLHKQAMNAKNVNLTIDEYAGKKIVSFLGIPIRRADAILNTESAVTA</sequence>
<evidence type="ECO:0000313" key="4">
    <source>
        <dbReference type="Proteomes" id="UP000322977"/>
    </source>
</evidence>
<protein>
    <submittedName>
        <fullName evidence="2">Phage capsid protein</fullName>
    </submittedName>
</protein>
<evidence type="ECO:0000313" key="1">
    <source>
        <dbReference type="EMBL" id="SQC86157.1"/>
    </source>
</evidence>
<dbReference type="EMBL" id="VSSY01000004">
    <property type="protein sequence ID" value="TYL81138.1"/>
    <property type="molecule type" value="Genomic_DNA"/>
</dbReference>
<dbReference type="Pfam" id="PF20911">
    <property type="entry name" value="GP7"/>
    <property type="match status" value="1"/>
</dbReference>
<proteinExistence type="predicted"/>
<dbReference type="RefSeq" id="WP_004197367.1">
    <property type="nucleotide sequence ID" value="NZ_BAACAC010000017.1"/>
</dbReference>
<name>A0A0S3FHG1_KLEPN</name>
<organism evidence="2 4">
    <name type="scientific">Klebsiella pneumoniae</name>
    <dbReference type="NCBI Taxonomy" id="573"/>
    <lineage>
        <taxon>Bacteria</taxon>
        <taxon>Pseudomonadati</taxon>
        <taxon>Pseudomonadota</taxon>
        <taxon>Gammaproteobacteria</taxon>
        <taxon>Enterobacterales</taxon>
        <taxon>Enterobacteriaceae</taxon>
        <taxon>Klebsiella/Raoultella group</taxon>
        <taxon>Klebsiella</taxon>
        <taxon>Klebsiella pneumoniae complex</taxon>
    </lineage>
</organism>
<dbReference type="InterPro" id="IPR048813">
    <property type="entry name" value="GP7-like"/>
</dbReference>
<dbReference type="NCBIfam" id="NF045672">
    <property type="entry name" value="MCP_gp7_epsi_15"/>
    <property type="match status" value="1"/>
</dbReference>